<gene>
    <name evidence="15" type="primary">ddl</name>
    <name evidence="18" type="ORF">ACFQ1T_01085</name>
</gene>
<keyword evidence="13 15" id="KW-0961">Cell wall biogenesis/degradation</keyword>
<dbReference type="PROSITE" id="PS50975">
    <property type="entry name" value="ATP_GRASP"/>
    <property type="match status" value="1"/>
</dbReference>
<evidence type="ECO:0000256" key="3">
    <source>
        <dbReference type="ARBA" id="ARBA00003921"/>
    </source>
</evidence>
<dbReference type="Pfam" id="PF01820">
    <property type="entry name" value="Dala_Dala_lig_N"/>
    <property type="match status" value="2"/>
</dbReference>
<keyword evidence="11 15" id="KW-0133">Cell shape</keyword>
<comment type="similarity">
    <text evidence="5 15">Belongs to the D-alanine--D-alanine ligase family.</text>
</comment>
<dbReference type="Gene3D" id="3.30.470.20">
    <property type="entry name" value="ATP-grasp fold, B domain"/>
    <property type="match status" value="1"/>
</dbReference>
<dbReference type="NCBIfam" id="TIGR01205">
    <property type="entry name" value="D_ala_D_alaTIGR"/>
    <property type="match status" value="1"/>
</dbReference>
<comment type="cofactor">
    <cofactor evidence="1">
        <name>Mn(2+)</name>
        <dbReference type="ChEBI" id="CHEBI:29035"/>
    </cofactor>
</comment>
<keyword evidence="10 16" id="KW-0067">ATP-binding</keyword>
<evidence type="ECO:0000256" key="1">
    <source>
        <dbReference type="ARBA" id="ARBA00001936"/>
    </source>
</evidence>
<evidence type="ECO:0000256" key="5">
    <source>
        <dbReference type="ARBA" id="ARBA00010871"/>
    </source>
</evidence>
<dbReference type="HAMAP" id="MF_00047">
    <property type="entry name" value="Dala_Dala_lig"/>
    <property type="match status" value="1"/>
</dbReference>
<dbReference type="InterPro" id="IPR011761">
    <property type="entry name" value="ATP-grasp"/>
</dbReference>
<name>A0ABW3GHX3_9PROT</name>
<evidence type="ECO:0000256" key="9">
    <source>
        <dbReference type="ARBA" id="ARBA00022741"/>
    </source>
</evidence>
<dbReference type="NCBIfam" id="NF002378">
    <property type="entry name" value="PRK01372.1"/>
    <property type="match status" value="1"/>
</dbReference>
<dbReference type="InterPro" id="IPR011127">
    <property type="entry name" value="Dala_Dala_lig_N"/>
</dbReference>
<dbReference type="PANTHER" id="PTHR23132:SF23">
    <property type="entry name" value="D-ALANINE--D-ALANINE LIGASE B"/>
    <property type="match status" value="1"/>
</dbReference>
<evidence type="ECO:0000256" key="16">
    <source>
        <dbReference type="PROSITE-ProRule" id="PRU00409"/>
    </source>
</evidence>
<comment type="cofactor">
    <cofactor evidence="2">
        <name>Mg(2+)</name>
        <dbReference type="ChEBI" id="CHEBI:18420"/>
    </cofactor>
</comment>
<comment type="subcellular location">
    <subcellularLocation>
        <location evidence="4 15">Cytoplasm</location>
    </subcellularLocation>
</comment>
<evidence type="ECO:0000256" key="4">
    <source>
        <dbReference type="ARBA" id="ARBA00004496"/>
    </source>
</evidence>
<dbReference type="Proteomes" id="UP001597106">
    <property type="component" value="Unassembled WGS sequence"/>
</dbReference>
<protein>
    <recommendedName>
        <fullName evidence="6 15">D-alanine--D-alanine ligase</fullName>
        <ecNumber evidence="6 15">6.3.2.4</ecNumber>
    </recommendedName>
    <alternativeName>
        <fullName evidence="15">D-Ala-D-Ala ligase</fullName>
    </alternativeName>
    <alternativeName>
        <fullName evidence="15">D-alanylalanine synthetase</fullName>
    </alternativeName>
</protein>
<dbReference type="PROSITE" id="PS00843">
    <property type="entry name" value="DALA_DALA_LIGASE_1"/>
    <property type="match status" value="1"/>
</dbReference>
<comment type="catalytic activity">
    <reaction evidence="14 15">
        <text>2 D-alanine + ATP = D-alanyl-D-alanine + ADP + phosphate + H(+)</text>
        <dbReference type="Rhea" id="RHEA:11224"/>
        <dbReference type="ChEBI" id="CHEBI:15378"/>
        <dbReference type="ChEBI" id="CHEBI:30616"/>
        <dbReference type="ChEBI" id="CHEBI:43474"/>
        <dbReference type="ChEBI" id="CHEBI:57416"/>
        <dbReference type="ChEBI" id="CHEBI:57822"/>
        <dbReference type="ChEBI" id="CHEBI:456216"/>
        <dbReference type="EC" id="6.3.2.4"/>
    </reaction>
</comment>
<dbReference type="RefSeq" id="WP_379073441.1">
    <property type="nucleotide sequence ID" value="NZ_JBHTJW010000001.1"/>
</dbReference>
<evidence type="ECO:0000313" key="19">
    <source>
        <dbReference type="Proteomes" id="UP001597106"/>
    </source>
</evidence>
<evidence type="ECO:0000256" key="2">
    <source>
        <dbReference type="ARBA" id="ARBA00001946"/>
    </source>
</evidence>
<evidence type="ECO:0000256" key="8">
    <source>
        <dbReference type="ARBA" id="ARBA00022598"/>
    </source>
</evidence>
<dbReference type="Gene3D" id="3.40.50.20">
    <property type="match status" value="1"/>
</dbReference>
<sequence>MSTSQSQFGKVAVLFGGRSGEREVSLKSGSAVLAALQRQGVDAHAFDPASQDLSALKQFDRAFIALHGRFGEDGTIQGALELMGIPYTGSGVMASALGMDKWRTKLLWTAAGVTTPNYVLMDDSTHVENVVTALGLPLFVKPANEGSSIGVSKVKQAGDLQAAYALAKQSDPLVIAEQFVGGGEYTVGILGETALPVVRIVPKNEYYDYEAKYLRDDTEYLCPCGLSAEQEQQIQAEAVQAFKVLGCKGWGRVDFLMDEAGKHYFLEVNTSPGMTDHSLVPMAAKAAGMDFDALVIRILQQTLRDA</sequence>
<dbReference type="Gene3D" id="3.30.1490.20">
    <property type="entry name" value="ATP-grasp fold, A domain"/>
    <property type="match status" value="1"/>
</dbReference>
<comment type="pathway">
    <text evidence="15">Cell wall biogenesis; peptidoglycan biosynthesis.</text>
</comment>
<evidence type="ECO:0000256" key="7">
    <source>
        <dbReference type="ARBA" id="ARBA00022490"/>
    </source>
</evidence>
<dbReference type="PANTHER" id="PTHR23132">
    <property type="entry name" value="D-ALANINE--D-ALANINE LIGASE"/>
    <property type="match status" value="1"/>
</dbReference>
<dbReference type="GO" id="GO:0008716">
    <property type="term" value="F:D-alanine-D-alanine ligase activity"/>
    <property type="evidence" value="ECO:0007669"/>
    <property type="project" value="UniProtKB-EC"/>
</dbReference>
<evidence type="ECO:0000256" key="12">
    <source>
        <dbReference type="ARBA" id="ARBA00022984"/>
    </source>
</evidence>
<dbReference type="InterPro" id="IPR005905">
    <property type="entry name" value="D_ala_D_ala"/>
</dbReference>
<dbReference type="Pfam" id="PF07478">
    <property type="entry name" value="Dala_Dala_lig_C"/>
    <property type="match status" value="1"/>
</dbReference>
<evidence type="ECO:0000259" key="17">
    <source>
        <dbReference type="PROSITE" id="PS50975"/>
    </source>
</evidence>
<dbReference type="EMBL" id="JBHTJW010000001">
    <property type="protein sequence ID" value="MFD0928361.1"/>
    <property type="molecule type" value="Genomic_DNA"/>
</dbReference>
<feature type="domain" description="ATP-grasp" evidence="17">
    <location>
        <begin position="105"/>
        <end position="300"/>
    </location>
</feature>
<evidence type="ECO:0000256" key="10">
    <source>
        <dbReference type="ARBA" id="ARBA00022840"/>
    </source>
</evidence>
<reference evidence="19" key="1">
    <citation type="journal article" date="2019" name="Int. J. Syst. Evol. Microbiol.">
        <title>The Global Catalogue of Microorganisms (GCM) 10K type strain sequencing project: providing services to taxonomists for standard genome sequencing and annotation.</title>
        <authorList>
            <consortium name="The Broad Institute Genomics Platform"/>
            <consortium name="The Broad Institute Genome Sequencing Center for Infectious Disease"/>
            <person name="Wu L."/>
            <person name="Ma J."/>
        </authorList>
    </citation>
    <scope>NUCLEOTIDE SEQUENCE [LARGE SCALE GENOMIC DNA]</scope>
    <source>
        <strain evidence="19">CCUG 59685</strain>
    </source>
</reference>
<organism evidence="18 19">
    <name type="scientific">Methylophilus glucosoxydans</name>
    <dbReference type="NCBI Taxonomy" id="752553"/>
    <lineage>
        <taxon>Bacteria</taxon>
        <taxon>Pseudomonadati</taxon>
        <taxon>Pseudomonadota</taxon>
        <taxon>Betaproteobacteria</taxon>
        <taxon>Nitrosomonadales</taxon>
        <taxon>Methylophilaceae</taxon>
        <taxon>Methylophilus</taxon>
    </lineage>
</organism>
<keyword evidence="8 15" id="KW-0436">Ligase</keyword>
<evidence type="ECO:0000256" key="6">
    <source>
        <dbReference type="ARBA" id="ARBA00012216"/>
    </source>
</evidence>
<dbReference type="PROSITE" id="PS00844">
    <property type="entry name" value="DALA_DALA_LIGASE_2"/>
    <property type="match status" value="1"/>
</dbReference>
<dbReference type="InterPro" id="IPR000291">
    <property type="entry name" value="D-Ala_lig_Van_CS"/>
</dbReference>
<proteinExistence type="inferred from homology"/>
<evidence type="ECO:0000256" key="11">
    <source>
        <dbReference type="ARBA" id="ARBA00022960"/>
    </source>
</evidence>
<dbReference type="InterPro" id="IPR013815">
    <property type="entry name" value="ATP_grasp_subdomain_1"/>
</dbReference>
<comment type="caution">
    <text evidence="18">The sequence shown here is derived from an EMBL/GenBank/DDBJ whole genome shotgun (WGS) entry which is preliminary data.</text>
</comment>
<keyword evidence="12 15" id="KW-0573">Peptidoglycan synthesis</keyword>
<evidence type="ECO:0000256" key="14">
    <source>
        <dbReference type="ARBA" id="ARBA00047614"/>
    </source>
</evidence>
<dbReference type="InterPro" id="IPR011095">
    <property type="entry name" value="Dala_Dala_lig_C"/>
</dbReference>
<evidence type="ECO:0000313" key="18">
    <source>
        <dbReference type="EMBL" id="MFD0928361.1"/>
    </source>
</evidence>
<evidence type="ECO:0000256" key="15">
    <source>
        <dbReference type="HAMAP-Rule" id="MF_00047"/>
    </source>
</evidence>
<evidence type="ECO:0000256" key="13">
    <source>
        <dbReference type="ARBA" id="ARBA00023316"/>
    </source>
</evidence>
<dbReference type="EC" id="6.3.2.4" evidence="6 15"/>
<dbReference type="InterPro" id="IPR016185">
    <property type="entry name" value="PreATP-grasp_dom_sf"/>
</dbReference>
<accession>A0ABW3GHX3</accession>
<keyword evidence="19" id="KW-1185">Reference proteome</keyword>
<keyword evidence="7 15" id="KW-0963">Cytoplasm</keyword>
<comment type="function">
    <text evidence="3 15">Cell wall formation.</text>
</comment>
<dbReference type="PIRSF" id="PIRSF039102">
    <property type="entry name" value="Ddl/VanB"/>
    <property type="match status" value="1"/>
</dbReference>
<dbReference type="SUPFAM" id="SSF52440">
    <property type="entry name" value="PreATP-grasp domain"/>
    <property type="match status" value="1"/>
</dbReference>
<dbReference type="SUPFAM" id="SSF56059">
    <property type="entry name" value="Glutathione synthetase ATP-binding domain-like"/>
    <property type="match status" value="1"/>
</dbReference>
<keyword evidence="9 16" id="KW-0547">Nucleotide-binding</keyword>